<dbReference type="AlphaFoldDB" id="A0AB34GZL1"/>
<feature type="region of interest" description="Disordered" evidence="1">
    <location>
        <begin position="1"/>
        <end position="38"/>
    </location>
</feature>
<evidence type="ECO:0000256" key="1">
    <source>
        <dbReference type="SAM" id="MobiDB-lite"/>
    </source>
</evidence>
<name>A0AB34GZL1_ESCRO</name>
<dbReference type="Proteomes" id="UP001159641">
    <property type="component" value="Unassembled WGS sequence"/>
</dbReference>
<feature type="compositionally biased region" description="Low complexity" evidence="1">
    <location>
        <begin position="97"/>
        <end position="114"/>
    </location>
</feature>
<reference evidence="2 3" key="1">
    <citation type="submission" date="2022-11" db="EMBL/GenBank/DDBJ databases">
        <title>Whole genome sequence of Eschrichtius robustus ER-17-0199.</title>
        <authorList>
            <person name="Bruniche-Olsen A."/>
            <person name="Black A.N."/>
            <person name="Fields C.J."/>
            <person name="Walden K."/>
            <person name="Dewoody J.A."/>
        </authorList>
    </citation>
    <scope>NUCLEOTIDE SEQUENCE [LARGE SCALE GENOMIC DNA]</scope>
    <source>
        <strain evidence="2">ER-17-0199</strain>
        <tissue evidence="2">Blubber</tissue>
    </source>
</reference>
<evidence type="ECO:0000313" key="2">
    <source>
        <dbReference type="EMBL" id="KAJ8784587.1"/>
    </source>
</evidence>
<dbReference type="EMBL" id="JAIQCJ010002042">
    <property type="protein sequence ID" value="KAJ8784587.1"/>
    <property type="molecule type" value="Genomic_DNA"/>
</dbReference>
<comment type="caution">
    <text evidence="2">The sequence shown here is derived from an EMBL/GenBank/DDBJ whole genome shotgun (WGS) entry which is preliminary data.</text>
</comment>
<evidence type="ECO:0000313" key="3">
    <source>
        <dbReference type="Proteomes" id="UP001159641"/>
    </source>
</evidence>
<feature type="region of interest" description="Disordered" evidence="1">
    <location>
        <begin position="71"/>
        <end position="125"/>
    </location>
</feature>
<gene>
    <name evidence="2" type="ORF">J1605_007938</name>
</gene>
<organism evidence="2 3">
    <name type="scientific">Eschrichtius robustus</name>
    <name type="common">California gray whale</name>
    <name type="synonym">Eschrichtius gibbosus</name>
    <dbReference type="NCBI Taxonomy" id="9764"/>
    <lineage>
        <taxon>Eukaryota</taxon>
        <taxon>Metazoa</taxon>
        <taxon>Chordata</taxon>
        <taxon>Craniata</taxon>
        <taxon>Vertebrata</taxon>
        <taxon>Euteleostomi</taxon>
        <taxon>Mammalia</taxon>
        <taxon>Eutheria</taxon>
        <taxon>Laurasiatheria</taxon>
        <taxon>Artiodactyla</taxon>
        <taxon>Whippomorpha</taxon>
        <taxon>Cetacea</taxon>
        <taxon>Mysticeti</taxon>
        <taxon>Eschrichtiidae</taxon>
        <taxon>Eschrichtius</taxon>
    </lineage>
</organism>
<accession>A0AB34GZL1</accession>
<proteinExistence type="predicted"/>
<keyword evidence="3" id="KW-1185">Reference proteome</keyword>
<sequence>MELLRPPGPLRTHLAGGTAPGGDTTVKPAPGVARGAARVPRLRDGAGQCRAGATRAEPGTVFARAEEEAGAFGGLDRGNPETPGPHRAGGRDGGGSRCRCASGVAGDPAGAAAWGPGGAEPPPPVRAACRAAREVSLARSWAAAGTGRPVTAAPARAVM</sequence>
<protein>
    <submittedName>
        <fullName evidence="2">Uncharacterized protein</fullName>
    </submittedName>
</protein>